<name>A0ABN2QSJ0_9ACTN</name>
<evidence type="ECO:0000256" key="1">
    <source>
        <dbReference type="SAM" id="MobiDB-lite"/>
    </source>
</evidence>
<accession>A0ABN2QSJ0</accession>
<feature type="transmembrane region" description="Helical" evidence="2">
    <location>
        <begin position="12"/>
        <end position="30"/>
    </location>
</feature>
<gene>
    <name evidence="3" type="ORF">GCM10009798_14550</name>
</gene>
<dbReference type="EMBL" id="BAAAPB010000001">
    <property type="protein sequence ID" value="GAA1956292.1"/>
    <property type="molecule type" value="Genomic_DNA"/>
</dbReference>
<comment type="caution">
    <text evidence="3">The sequence shown here is derived from an EMBL/GenBank/DDBJ whole genome shotgun (WGS) entry which is preliminary data.</text>
</comment>
<dbReference type="Proteomes" id="UP001500571">
    <property type="component" value="Unassembled WGS sequence"/>
</dbReference>
<organism evidence="3 4">
    <name type="scientific">Nocardioides panacihumi</name>
    <dbReference type="NCBI Taxonomy" id="400774"/>
    <lineage>
        <taxon>Bacteria</taxon>
        <taxon>Bacillati</taxon>
        <taxon>Actinomycetota</taxon>
        <taxon>Actinomycetes</taxon>
        <taxon>Propionibacteriales</taxon>
        <taxon>Nocardioidaceae</taxon>
        <taxon>Nocardioides</taxon>
    </lineage>
</organism>
<keyword evidence="2" id="KW-0812">Transmembrane</keyword>
<feature type="region of interest" description="Disordered" evidence="1">
    <location>
        <begin position="34"/>
        <end position="54"/>
    </location>
</feature>
<keyword evidence="2" id="KW-0472">Membrane</keyword>
<evidence type="ECO:0000313" key="4">
    <source>
        <dbReference type="Proteomes" id="UP001500571"/>
    </source>
</evidence>
<proteinExistence type="predicted"/>
<protein>
    <submittedName>
        <fullName evidence="3">Uncharacterized protein</fullName>
    </submittedName>
</protein>
<evidence type="ECO:0000256" key="2">
    <source>
        <dbReference type="SAM" id="Phobius"/>
    </source>
</evidence>
<sequence length="54" mass="5794">MVVAITTPGVYLIVALVILLIVCVGVFLAYRMSSRSDQSGARRATRPRSDDPGT</sequence>
<reference evidence="3 4" key="1">
    <citation type="journal article" date="2019" name="Int. J. Syst. Evol. Microbiol.">
        <title>The Global Catalogue of Microorganisms (GCM) 10K type strain sequencing project: providing services to taxonomists for standard genome sequencing and annotation.</title>
        <authorList>
            <consortium name="The Broad Institute Genomics Platform"/>
            <consortium name="The Broad Institute Genome Sequencing Center for Infectious Disease"/>
            <person name="Wu L."/>
            <person name="Ma J."/>
        </authorList>
    </citation>
    <scope>NUCLEOTIDE SEQUENCE [LARGE SCALE GENOMIC DNA]</scope>
    <source>
        <strain evidence="3 4">JCM 15309</strain>
    </source>
</reference>
<keyword evidence="4" id="KW-1185">Reference proteome</keyword>
<evidence type="ECO:0000313" key="3">
    <source>
        <dbReference type="EMBL" id="GAA1956292.1"/>
    </source>
</evidence>
<keyword evidence="2" id="KW-1133">Transmembrane helix</keyword>